<dbReference type="Proteomes" id="UP000814140">
    <property type="component" value="Unassembled WGS sequence"/>
</dbReference>
<dbReference type="EMBL" id="MU277187">
    <property type="protein sequence ID" value="KAI0068503.1"/>
    <property type="molecule type" value="Genomic_DNA"/>
</dbReference>
<reference evidence="1" key="2">
    <citation type="journal article" date="2022" name="New Phytol.">
        <title>Evolutionary transition to the ectomycorrhizal habit in the genomes of a hyperdiverse lineage of mushroom-forming fungi.</title>
        <authorList>
            <person name="Looney B."/>
            <person name="Miyauchi S."/>
            <person name="Morin E."/>
            <person name="Drula E."/>
            <person name="Courty P.E."/>
            <person name="Kohler A."/>
            <person name="Kuo A."/>
            <person name="LaButti K."/>
            <person name="Pangilinan J."/>
            <person name="Lipzen A."/>
            <person name="Riley R."/>
            <person name="Andreopoulos W."/>
            <person name="He G."/>
            <person name="Johnson J."/>
            <person name="Nolan M."/>
            <person name="Tritt A."/>
            <person name="Barry K.W."/>
            <person name="Grigoriev I.V."/>
            <person name="Nagy L.G."/>
            <person name="Hibbett D."/>
            <person name="Henrissat B."/>
            <person name="Matheny P.B."/>
            <person name="Labbe J."/>
            <person name="Martin F.M."/>
        </authorList>
    </citation>
    <scope>NUCLEOTIDE SEQUENCE</scope>
    <source>
        <strain evidence="1">HHB10654</strain>
    </source>
</reference>
<sequence length="555" mass="61390">MSRTLPPESSLPALAISDDDKKDREFAPAAEIPVVAPVRPDEPIVTRRELWSYYLYYNGDNGVGPLGYSMTLFQSLATSAGYDPVNGPGSSCLAAGASGQCVVPWGSGTKAVSSVVLVATGVSFAVMTMIFTTIGSAADYGTFGRWLLLVVTVICWAAQFASVSLTSPSRWGAAMGLYMVGFITYGATLVFYAAVFPRLARNTQHARDLKEKYDNGEIPAEVYEQEESLEKNRISNISTMHSNIGYIFTLALNLSLLLPNTTKNNPKVNNYVLVLTNGYWVITGIWWFIYQQPRPGPKLPKGESYLTIGWKQIWVALKQYKKLPYTFIYLVAFFLLADGLNTTGTLVSICQNDKFSFSFLQNTYLGLAQAFTSTASTLGFWHIQRYWKISTKKMFIVTNVVTVMIPLWGMIGIWTDKFGFHNAWEFWAYNVVFGLFQAPYYAFSQTMMAELTPPGFDNMFFGLFGLSNRASSMIGPNVIQAIIDDTGNNWKGFPFLFALCAAASLVIWFGVDVTKGRRAAVRWAEETRDVYGVMGGLGVGAERKDRESVGSTGKS</sequence>
<proteinExistence type="predicted"/>
<organism evidence="1 2">
    <name type="scientific">Artomyces pyxidatus</name>
    <dbReference type="NCBI Taxonomy" id="48021"/>
    <lineage>
        <taxon>Eukaryota</taxon>
        <taxon>Fungi</taxon>
        <taxon>Dikarya</taxon>
        <taxon>Basidiomycota</taxon>
        <taxon>Agaricomycotina</taxon>
        <taxon>Agaricomycetes</taxon>
        <taxon>Russulales</taxon>
        <taxon>Auriscalpiaceae</taxon>
        <taxon>Artomyces</taxon>
    </lineage>
</organism>
<accession>A0ACB8TJE6</accession>
<protein>
    <submittedName>
        <fullName evidence="1">MFS general substrate transporter</fullName>
    </submittedName>
</protein>
<name>A0ACB8TJE6_9AGAM</name>
<evidence type="ECO:0000313" key="2">
    <source>
        <dbReference type="Proteomes" id="UP000814140"/>
    </source>
</evidence>
<comment type="caution">
    <text evidence="1">The sequence shown here is derived from an EMBL/GenBank/DDBJ whole genome shotgun (WGS) entry which is preliminary data.</text>
</comment>
<gene>
    <name evidence="1" type="ORF">BV25DRAFT_1873399</name>
</gene>
<reference evidence="1" key="1">
    <citation type="submission" date="2021-03" db="EMBL/GenBank/DDBJ databases">
        <authorList>
            <consortium name="DOE Joint Genome Institute"/>
            <person name="Ahrendt S."/>
            <person name="Looney B.P."/>
            <person name="Miyauchi S."/>
            <person name="Morin E."/>
            <person name="Drula E."/>
            <person name="Courty P.E."/>
            <person name="Chicoki N."/>
            <person name="Fauchery L."/>
            <person name="Kohler A."/>
            <person name="Kuo A."/>
            <person name="Labutti K."/>
            <person name="Pangilinan J."/>
            <person name="Lipzen A."/>
            <person name="Riley R."/>
            <person name="Andreopoulos W."/>
            <person name="He G."/>
            <person name="Johnson J."/>
            <person name="Barry K.W."/>
            <person name="Grigoriev I.V."/>
            <person name="Nagy L."/>
            <person name="Hibbett D."/>
            <person name="Henrissat B."/>
            <person name="Matheny P.B."/>
            <person name="Labbe J."/>
            <person name="Martin F."/>
        </authorList>
    </citation>
    <scope>NUCLEOTIDE SEQUENCE</scope>
    <source>
        <strain evidence="1">HHB10654</strain>
    </source>
</reference>
<keyword evidence="2" id="KW-1185">Reference proteome</keyword>
<evidence type="ECO:0000313" key="1">
    <source>
        <dbReference type="EMBL" id="KAI0068503.1"/>
    </source>
</evidence>